<evidence type="ECO:0000313" key="1">
    <source>
        <dbReference type="EMBL" id="KAG9227018.1"/>
    </source>
</evidence>
<dbReference type="Proteomes" id="UP000824881">
    <property type="component" value="Unassembled WGS sequence"/>
</dbReference>
<comment type="caution">
    <text evidence="1">The sequence shown here is derived from an EMBL/GenBank/DDBJ whole genome shotgun (WGS) entry which is preliminary data.</text>
</comment>
<sequence>MRRTTTLEVDTASTTQPTTTVTIEHEDEQTAALPPTPTIQPSLKLLFSLLTRRQLLLFLLPAIIFAIISGGIAPFMTYVVGQAFDAFAKFPISLPTQQDKDNLLNGVGLAALQLLGLALASVALSSITSSLWIWTGEQNAMALRKKVYDEVVAKDMDWFDTKMGGDEQGPVGAGGLMAKFTRETDEVRMASSLASGMVLQYLTTTITCLVLAFQRSYQLTFVILSAVPLLTFIQGVSQATAGPLLSAEHGSIGIAGTLIDRAVSAIATVKAFNAQDFERLSLSKIFGNIHIIAKKLSSVWGITSGLSQFVMMSMFVQGFWFGSKLVREGKISPGDVMAVFWACLIATSNLQMCIPQFITLAKGKFAMVSLLTLIDETPSTPSSPSSPNPPSPLSPVSVQTSASRSTHTLSLSASKPRVLRGIVPRRCIGEFQLADVTFSYPARAPVLKNVSLFLPAGETTFVVGGSGSGKSTVAALLLGLYKTSQGQVLMDEQEVAFLDNKWMRSHVMGVSQGDCVIFDGKTVHENIAAIMGTDASVSREQVIDACTKALLHEFINGLPDGYDTILGGASDSEAVEGARVGGVNLSGGQRQRLAIARACLRNPTVLILDEATSALDPTSRLLVFEALKRVRRNKTTIVITHDLSQIENTDFVYVMRDGEVVEQGFRRDLESGSSTEDFISSTTSLDGAHIGEFKSMLRIQMGMGGYLPERDIDATSSEDQTDEKRTTAFDDESLPSMTDIPVPPPTAAARLRPLTLTLGNWMFDVVSDLTKTANGPGAALARLSMIPEHQQYEQNQRASIRASRFVPADMLQQPTQRKTRPTSIAIPSSPTTPTAAYTIPPTRRMSLQFTPTSPVFSLGDGYLSYSSADFAENASAMGSEIGLLGSRRGRAADYDDDETILEKRGTTAEEKRRQRVKSERRRWDTEKIAVAPKKGDKQRRFQVRVDKWKRKAEKEGAEDAAERQLSFWQLLRVIYPTIPYKPMVALGLVTCVCSGAMTPIFSFLLSRVMFEVSVGATNVTAINTFGGIVLGIAAIDGFLLGFKYFLMETLASSWVTQIRNTAYERILAQDKKFFDKTDNASTRFIQILVKDGDDARNLLSVVIGQFLVVASMLGVGLVWALIRGWQLTLVGFAIAPVFAITMAVQTRLVTKCEVRNKRAREDVAKSYYSAIANIRGIRAMSFEGLYKQQFDTAADRALTTGVKGAFVEGCTYGVSSGLIYLAEALLFYVGAVLIAQGTYSYLQMVQTLNLVVFSVTIGSQLMAFTEKIAKAVQATRDFNELLRLPTDTDEAKGVMKPTLDGPVTFRNVAFSYPEHPDAPVLSNLNLSIEHGECVAIVGPSGCGKSTIAALLQRLYEPTSGMIAIGLNELRSMNAEHLRHHVSVVSQKANLFDATITENIKYGNESLTDMDVRRAAKAANVHEFIMTLPQGYDTLVGENASLISGGQAQRLQIARALARPARILILDECTSALDAANQAVVMDTIRSAKVGRTTIMITHKVDVMRMCDRIVLVDEGRVVEEGRYDELMEKKGVFATLASGGEWQSA</sequence>
<gene>
    <name evidence="1" type="ORF">CCMSSC00406_0008990</name>
</gene>
<organism evidence="1 2">
    <name type="scientific">Pleurotus cornucopiae</name>
    <name type="common">Cornucopia mushroom</name>
    <dbReference type="NCBI Taxonomy" id="5321"/>
    <lineage>
        <taxon>Eukaryota</taxon>
        <taxon>Fungi</taxon>
        <taxon>Dikarya</taxon>
        <taxon>Basidiomycota</taxon>
        <taxon>Agaricomycotina</taxon>
        <taxon>Agaricomycetes</taxon>
        <taxon>Agaricomycetidae</taxon>
        <taxon>Agaricales</taxon>
        <taxon>Pleurotineae</taxon>
        <taxon>Pleurotaceae</taxon>
        <taxon>Pleurotus</taxon>
    </lineage>
</organism>
<dbReference type="EMBL" id="WQMT02000002">
    <property type="protein sequence ID" value="KAG9227018.1"/>
    <property type="molecule type" value="Genomic_DNA"/>
</dbReference>
<evidence type="ECO:0000313" key="2">
    <source>
        <dbReference type="Proteomes" id="UP000824881"/>
    </source>
</evidence>
<accession>A0ACB7J8W8</accession>
<name>A0ACB7J8W8_PLECO</name>
<protein>
    <submittedName>
        <fullName evidence="1">Uncharacterized protein</fullName>
    </submittedName>
</protein>
<proteinExistence type="predicted"/>
<reference evidence="1 2" key="1">
    <citation type="journal article" date="2021" name="Appl. Environ. Microbiol.">
        <title>Genetic linkage and physical mapping for an oyster mushroom Pleurotus cornucopiae and QTL analysis for the trait cap color.</title>
        <authorList>
            <person name="Zhang Y."/>
            <person name="Gao W."/>
            <person name="Sonnenberg A."/>
            <person name="Chen Q."/>
            <person name="Zhang J."/>
            <person name="Huang C."/>
        </authorList>
    </citation>
    <scope>NUCLEOTIDE SEQUENCE [LARGE SCALE GENOMIC DNA]</scope>
    <source>
        <strain evidence="1">CCMSSC00406</strain>
    </source>
</reference>
<keyword evidence="2" id="KW-1185">Reference proteome</keyword>